<dbReference type="Pfam" id="PF02627">
    <property type="entry name" value="CMD"/>
    <property type="match status" value="1"/>
</dbReference>
<reference evidence="2" key="1">
    <citation type="journal article" date="2014" name="Int. J. Syst. Evol. Microbiol.">
        <title>Complete genome sequence of Corynebacterium casei LMG S-19264T (=DSM 44701T), isolated from a smear-ripened cheese.</title>
        <authorList>
            <consortium name="US DOE Joint Genome Institute (JGI-PGF)"/>
            <person name="Walter F."/>
            <person name="Albersmeier A."/>
            <person name="Kalinowski J."/>
            <person name="Ruckert C."/>
        </authorList>
    </citation>
    <scope>NUCLEOTIDE SEQUENCE</scope>
    <source>
        <strain evidence="2">CGMCC 1.15322</strain>
    </source>
</reference>
<evidence type="ECO:0000313" key="2">
    <source>
        <dbReference type="EMBL" id="GGA84450.1"/>
    </source>
</evidence>
<dbReference type="PANTHER" id="PTHR34846:SF10">
    <property type="entry name" value="CYTOPLASMIC PROTEIN"/>
    <property type="match status" value="1"/>
</dbReference>
<protein>
    <recommendedName>
        <fullName evidence="1">Carboxymuconolactone decarboxylase-like domain-containing protein</fullName>
    </recommendedName>
</protein>
<evidence type="ECO:0000259" key="1">
    <source>
        <dbReference type="Pfam" id="PF02627"/>
    </source>
</evidence>
<proteinExistence type="predicted"/>
<dbReference type="GO" id="GO:0051920">
    <property type="term" value="F:peroxiredoxin activity"/>
    <property type="evidence" value="ECO:0007669"/>
    <property type="project" value="InterPro"/>
</dbReference>
<dbReference type="EMBL" id="BMIG01000001">
    <property type="protein sequence ID" value="GGA84450.1"/>
    <property type="molecule type" value="Genomic_DNA"/>
</dbReference>
<comment type="caution">
    <text evidence="2">The sequence shown here is derived from an EMBL/GenBank/DDBJ whole genome shotgun (WGS) entry which is preliminary data.</text>
</comment>
<gene>
    <name evidence="2" type="ORF">GCM10011496_01200</name>
</gene>
<dbReference type="RefSeq" id="WP_229676094.1">
    <property type="nucleotide sequence ID" value="NZ_BMIG01000001.1"/>
</dbReference>
<dbReference type="SUPFAM" id="SSF69118">
    <property type="entry name" value="AhpD-like"/>
    <property type="match status" value="1"/>
</dbReference>
<dbReference type="InterPro" id="IPR029032">
    <property type="entry name" value="AhpD-like"/>
</dbReference>
<dbReference type="PANTHER" id="PTHR34846">
    <property type="entry name" value="4-CARBOXYMUCONOLACTONE DECARBOXYLASE FAMILY PROTEIN (AFU_ORTHOLOGUE AFUA_6G11590)"/>
    <property type="match status" value="1"/>
</dbReference>
<evidence type="ECO:0000313" key="3">
    <source>
        <dbReference type="Proteomes" id="UP000620596"/>
    </source>
</evidence>
<dbReference type="AlphaFoldDB" id="A0A916S509"/>
<name>A0A916S509_9BURK</name>
<reference evidence="2" key="2">
    <citation type="submission" date="2020-09" db="EMBL/GenBank/DDBJ databases">
        <authorList>
            <person name="Sun Q."/>
            <person name="Zhou Y."/>
        </authorList>
    </citation>
    <scope>NUCLEOTIDE SEQUENCE</scope>
    <source>
        <strain evidence="2">CGMCC 1.15322</strain>
    </source>
</reference>
<dbReference type="Proteomes" id="UP000620596">
    <property type="component" value="Unassembled WGS sequence"/>
</dbReference>
<organism evidence="2 3">
    <name type="scientific">Polaromonas eurypsychrophila</name>
    <dbReference type="NCBI Taxonomy" id="1614635"/>
    <lineage>
        <taxon>Bacteria</taxon>
        <taxon>Pseudomonadati</taxon>
        <taxon>Pseudomonadota</taxon>
        <taxon>Betaproteobacteria</taxon>
        <taxon>Burkholderiales</taxon>
        <taxon>Comamonadaceae</taxon>
        <taxon>Polaromonas</taxon>
    </lineage>
</organism>
<dbReference type="Gene3D" id="1.20.1290.10">
    <property type="entry name" value="AhpD-like"/>
    <property type="match status" value="1"/>
</dbReference>
<feature type="domain" description="Carboxymuconolactone decarboxylase-like" evidence="1">
    <location>
        <begin position="49"/>
        <end position="132"/>
    </location>
</feature>
<sequence>MEHAKNHPQRLPYVDPVFITDPAMMAEFQRAAREGAPRPESHAIRAHVPDVFWAFTNAWNATFVNGVCDHAIKELCRLYVSQAVNCNYCGNQRSAKAQAQGLLEDDVKDLLDFDKSARFTPRQKAALRLAEAITWGLESTDALWDGLYENFETASIVELGFFIGLTMGQQRWNRLIGMQHSQFMAGASGGLAPIAATRKAMP</sequence>
<keyword evidence="3" id="KW-1185">Reference proteome</keyword>
<accession>A0A916S509</accession>
<dbReference type="InterPro" id="IPR003779">
    <property type="entry name" value="CMD-like"/>
</dbReference>